<evidence type="ECO:0000313" key="4">
    <source>
        <dbReference type="EMBL" id="TDE41046.1"/>
    </source>
</evidence>
<keyword evidence="2" id="KW-0732">Signal</keyword>
<evidence type="ECO:0000256" key="2">
    <source>
        <dbReference type="SAM" id="SignalP"/>
    </source>
</evidence>
<feature type="compositionally biased region" description="Polar residues" evidence="1">
    <location>
        <begin position="120"/>
        <end position="133"/>
    </location>
</feature>
<feature type="region of interest" description="Disordered" evidence="1">
    <location>
        <begin position="114"/>
        <end position="140"/>
    </location>
</feature>
<dbReference type="RefSeq" id="WP_132827036.1">
    <property type="nucleotide sequence ID" value="NZ_SMFP01000001.1"/>
</dbReference>
<accession>A0A4V2Z8N3</accession>
<dbReference type="OrthoDB" id="6810892at2"/>
<dbReference type="Gene3D" id="2.40.10.120">
    <property type="match status" value="1"/>
</dbReference>
<evidence type="ECO:0000259" key="3">
    <source>
        <dbReference type="Pfam" id="PF01471"/>
    </source>
</evidence>
<evidence type="ECO:0000313" key="5">
    <source>
        <dbReference type="Proteomes" id="UP000294662"/>
    </source>
</evidence>
<proteinExistence type="predicted"/>
<evidence type="ECO:0000256" key="1">
    <source>
        <dbReference type="SAM" id="MobiDB-lite"/>
    </source>
</evidence>
<dbReference type="SUPFAM" id="SSF50494">
    <property type="entry name" value="Trypsin-like serine proteases"/>
    <property type="match status" value="1"/>
</dbReference>
<feature type="signal peptide" evidence="2">
    <location>
        <begin position="1"/>
        <end position="21"/>
    </location>
</feature>
<feature type="domain" description="Peptidoglycan binding-like" evidence="3">
    <location>
        <begin position="161"/>
        <end position="214"/>
    </location>
</feature>
<dbReference type="Gene3D" id="1.10.101.10">
    <property type="entry name" value="PGBD-like superfamily/PGBD"/>
    <property type="match status" value="1"/>
</dbReference>
<organism evidence="4 5">
    <name type="scientific">Antarcticimicrobium sediminis</name>
    <dbReference type="NCBI Taxonomy" id="2546227"/>
    <lineage>
        <taxon>Bacteria</taxon>
        <taxon>Pseudomonadati</taxon>
        <taxon>Pseudomonadota</taxon>
        <taxon>Alphaproteobacteria</taxon>
        <taxon>Rhodobacterales</taxon>
        <taxon>Paracoccaceae</taxon>
        <taxon>Antarcticimicrobium</taxon>
    </lineage>
</organism>
<dbReference type="Pfam" id="PF13365">
    <property type="entry name" value="Trypsin_2"/>
    <property type="match status" value="1"/>
</dbReference>
<dbReference type="InterPro" id="IPR036366">
    <property type="entry name" value="PGBDSf"/>
</dbReference>
<keyword evidence="5" id="KW-1185">Reference proteome</keyword>
<dbReference type="AlphaFoldDB" id="A0A4V2Z8N3"/>
<dbReference type="Proteomes" id="UP000294662">
    <property type="component" value="Unassembled WGS sequence"/>
</dbReference>
<reference evidence="4 5" key="1">
    <citation type="submission" date="2019-03" db="EMBL/GenBank/DDBJ databases">
        <authorList>
            <person name="Zhang S."/>
        </authorList>
    </citation>
    <scope>NUCLEOTIDE SEQUENCE [LARGE SCALE GENOMIC DNA]</scope>
    <source>
        <strain evidence="4 5">S4J41</strain>
    </source>
</reference>
<dbReference type="EMBL" id="SMFP01000001">
    <property type="protein sequence ID" value="TDE41046.1"/>
    <property type="molecule type" value="Genomic_DNA"/>
</dbReference>
<dbReference type="SUPFAM" id="SSF47090">
    <property type="entry name" value="PGBD-like"/>
    <property type="match status" value="1"/>
</dbReference>
<comment type="caution">
    <text evidence="4">The sequence shown here is derived from an EMBL/GenBank/DDBJ whole genome shotgun (WGS) entry which is preliminary data.</text>
</comment>
<dbReference type="Pfam" id="PF01471">
    <property type="entry name" value="PG_binding_1"/>
    <property type="match status" value="1"/>
</dbReference>
<dbReference type="InterPro" id="IPR002477">
    <property type="entry name" value="Peptidoglycan-bd-like"/>
</dbReference>
<name>A0A4V2Z8N3_9RHOB</name>
<dbReference type="InterPro" id="IPR036365">
    <property type="entry name" value="PGBD-like_sf"/>
</dbReference>
<dbReference type="InterPro" id="IPR009003">
    <property type="entry name" value="Peptidase_S1_PA"/>
</dbReference>
<feature type="chain" id="PRO_5020774998" evidence="2">
    <location>
        <begin position="22"/>
        <end position="584"/>
    </location>
</feature>
<sequence>MPRLFAAFVIFVFGLLRPALAQEVAWVQVEAHPSLLTAQERASQFAGRLADVNGFALGGGWYGIALGPYTRPDAERVLRVYRLQGQIPQDSYVVDSGAFGQQFWPVGDNAQLTAPVPQTPLAQTDPASESTAASVLPPQPAAIPDETLAEARRGERALDADGRRALQVALKAAGFYASSIDGSFGRGTRAAMSDWQAARGHEPTGVLTTRQRQSLMDEYNAPLISVGMRAHTDRRAGITMQLPMGVVKFSHYESPFAHYDAADDLGVRVLLISQPGDQATLYGLYDIMQTLEIVPLEGPRSRDGNSFTLEGRGKGVVSYSEAKLTAGRIKGFTLIWPAGDEDRRSRVLAQMQASFEPTEGVLDPGAGADAPQNVDLISGLTVRKPKRSRSGFYIDASGLVLTTSEAVEGCSRITLDHDYPAQVAALDAAHGLALLRPEQALAPMTVARLRSGEPRLQSEVAVSGYSYGGLLGAPTLTFGTVADLKGLAGEPELTRLALAPLPGDAGGPVFDTAGGVVGLLLPPMNDSQRLPEDVSFAADTGVIRAMLSAAGLEIGTEMPASTPLPPDDLSKLALGMTVLVGCWD</sequence>
<gene>
    <name evidence="4" type="ORF">E1B25_02200</name>
</gene>
<protein>
    <submittedName>
        <fullName evidence="4">Peptidoglycan-binding protein</fullName>
    </submittedName>
</protein>